<dbReference type="GO" id="GO:0005634">
    <property type="term" value="C:nucleus"/>
    <property type="evidence" value="ECO:0007669"/>
    <property type="project" value="UniProtKB-SubCell"/>
</dbReference>
<dbReference type="AlphaFoldDB" id="O82332"/>
<evidence type="ECO:0000256" key="9">
    <source>
        <dbReference type="ARBA" id="ARBA00023242"/>
    </source>
</evidence>
<proteinExistence type="predicted"/>
<keyword evidence="9" id="KW-0539">Nucleus</keyword>
<reference key="1">
    <citation type="journal article" date="1999" name="Nature">
        <title>Sequence and analysis of chromosome 2 of the plant Arabidopsis thaliana.</title>
        <authorList>
            <person name="Lin X."/>
            <person name="Kaul S."/>
            <person name="Rounsley S."/>
            <person name="Shea T.P."/>
            <person name="Benito M.I."/>
            <person name="Town C.D."/>
            <person name="Fujii C.Y."/>
            <person name="Mason T."/>
            <person name="Bowman C.L."/>
            <person name="Barnstead M."/>
            <person name="Feldblyum T.V."/>
            <person name="Buell C.R."/>
            <person name="Ketchum K.A."/>
            <person name="Lee J."/>
            <person name="Ronning C.M."/>
            <person name="Koo H.L."/>
            <person name="Moffat K.S."/>
            <person name="Cronin L.A."/>
            <person name="Shen M."/>
            <person name="Pai G."/>
            <person name="Van Aken S."/>
            <person name="Umayam L."/>
            <person name="Tallon L.J."/>
            <person name="Gill J.E."/>
            <person name="Adams M.D."/>
            <person name="Carrera A.J."/>
            <person name="Creasy T.H."/>
            <person name="Goodman H.M."/>
            <person name="Somerville C.R."/>
            <person name="Copenhaver G.P."/>
            <person name="Preuss D."/>
            <person name="Nierman W.C."/>
            <person name="White O."/>
            <person name="Eisen J.A."/>
            <person name="Salzberg S.L."/>
            <person name="Fraser C.M."/>
            <person name="Venter J.C."/>
        </authorList>
    </citation>
    <scope>NUCLEOTIDE SEQUENCE [LARGE SCALE GENOMIC DNA]</scope>
    <source>
        <strain>cv. Columbia</strain>
    </source>
</reference>
<sequence>MASNETLPPNDFDDVELSGNDDDDVVQHTPTSGNKRKRKEKETGDEGDGGNSSKKKKTSSRSYVWDHFSRKKGNPNKCNCHYCGKELACPSKSGTSTLKKHLELSCKAFKAWKSTNTDQTQTVIGRDGGDGSLTMYKVSELVIREASIEMLILGELPLSFIESVAWRHFCSKAKSYKPVSRRTTTREIVMLYVKKKVAMKKILGKSQERMSLTTDIWVSNNTGESYMVITAHFVDVDWKLKKMIIGFKHVTDHNCGTICKVLLECLAEWDIRRIFCITVDNATANNTALTKFKKTMKLIGDDALVLKGEYMHMRCDAHILNLVVKEGLTEVDASVTSIRNGIQFVRSSTNRLKSFDLRCDAGTISRAVKFRIAFEKMEAEDKLYNDYYLEKVDGEKKIGPPMSSDWDAAERLIQILAIFYKSTLVLSGSTYVTSHKMYNEIINMARNLTTLNTDTFFDEQLKKKAIAMLGKLKKYWDPFGEGVEMNRLVMVATVFDPRKKMKFVELCFGKMYGLGSVEVVLLSDSVIQILKDLYDEYSRANLLRINGGSDSMPSSQSQGSWSQSQEQDRSGAYERTINKTGIQLEDMENLFDEIVKETCIHKSSNELDLYLNEAVETPHLLMGIESDVLDWWKLNSGKFLVLSLIAKDIFAMQVSSVASESAFSTSGRVLDPFRSCLTHYMIEVLMCTEQWLKSEISINEKGLSTIHELLADQVDEDELMRGNLFPLNSL</sequence>
<feature type="compositionally biased region" description="Acidic residues" evidence="11">
    <location>
        <begin position="11"/>
        <end position="24"/>
    </location>
</feature>
<dbReference type="SMART" id="SM00614">
    <property type="entry name" value="ZnF_BED"/>
    <property type="match status" value="1"/>
</dbReference>
<evidence type="ECO:0000256" key="1">
    <source>
        <dbReference type="ARBA" id="ARBA00004123"/>
    </source>
</evidence>
<evidence type="ECO:0000256" key="3">
    <source>
        <dbReference type="ARBA" id="ARBA00022723"/>
    </source>
</evidence>
<evidence type="ECO:0000259" key="12">
    <source>
        <dbReference type="PROSITE" id="PS50808"/>
    </source>
</evidence>
<comment type="subcellular location">
    <subcellularLocation>
        <location evidence="1">Nucleus</location>
    </subcellularLocation>
</comment>
<evidence type="ECO:0000313" key="13">
    <source>
        <dbReference type="EMBL" id="AAC61291.1"/>
    </source>
</evidence>
<dbReference type="ExpressionAtlas" id="O82332">
    <property type="expression patterns" value="baseline and differential"/>
</dbReference>
<organism evidence="13">
    <name type="scientific">Arabidopsis thaliana</name>
    <name type="common">Mouse-ear cress</name>
    <dbReference type="NCBI Taxonomy" id="3702"/>
    <lineage>
        <taxon>Eukaryota</taxon>
        <taxon>Viridiplantae</taxon>
        <taxon>Streptophyta</taxon>
        <taxon>Embryophyta</taxon>
        <taxon>Tracheophyta</taxon>
        <taxon>Spermatophyta</taxon>
        <taxon>Magnoliopsida</taxon>
        <taxon>eudicotyledons</taxon>
        <taxon>Gunneridae</taxon>
        <taxon>Pentapetalae</taxon>
        <taxon>rosids</taxon>
        <taxon>malvids</taxon>
        <taxon>Brassicales</taxon>
        <taxon>Brassicaceae</taxon>
        <taxon>Camelineae</taxon>
        <taxon>Arabidopsis</taxon>
    </lineage>
</organism>
<dbReference type="InterPro" id="IPR012337">
    <property type="entry name" value="RNaseH-like_sf"/>
</dbReference>
<dbReference type="GO" id="GO:0003677">
    <property type="term" value="F:DNA binding"/>
    <property type="evidence" value="ECO:0007669"/>
    <property type="project" value="UniProtKB-KW"/>
</dbReference>
<reference evidence="13" key="3">
    <citation type="submission" date="2002-02" db="EMBL/GenBank/DDBJ databases">
        <authorList>
            <person name="Town C.D."/>
            <person name="Kaul S."/>
        </authorList>
    </citation>
    <scope>NUCLEOTIDE SEQUENCE</scope>
</reference>
<evidence type="ECO:0000256" key="8">
    <source>
        <dbReference type="ARBA" id="ARBA00023163"/>
    </source>
</evidence>
<dbReference type="InterPro" id="IPR003656">
    <property type="entry name" value="Znf_BED"/>
</dbReference>
<evidence type="ECO:0000256" key="2">
    <source>
        <dbReference type="ARBA" id="ARBA00011738"/>
    </source>
</evidence>
<keyword evidence="8" id="KW-0804">Transcription</keyword>
<dbReference type="GO" id="GO:0008270">
    <property type="term" value="F:zinc ion binding"/>
    <property type="evidence" value="ECO:0007669"/>
    <property type="project" value="UniProtKB-KW"/>
</dbReference>
<protein>
    <submittedName>
        <fullName evidence="13">Ac-like transposase</fullName>
    </submittedName>
</protein>
<dbReference type="InterPro" id="IPR025525">
    <property type="entry name" value="hAT-like_transposase_RNase-H"/>
</dbReference>
<evidence type="ECO:0000256" key="5">
    <source>
        <dbReference type="ARBA" id="ARBA00022833"/>
    </source>
</evidence>
<dbReference type="PANTHER" id="PTHR46481">
    <property type="entry name" value="ZINC FINGER BED DOMAIN-CONTAINING PROTEIN 4"/>
    <property type="match status" value="1"/>
</dbReference>
<evidence type="ECO:0000256" key="4">
    <source>
        <dbReference type="ARBA" id="ARBA00022771"/>
    </source>
</evidence>
<keyword evidence="6" id="KW-0805">Transcription regulation</keyword>
<dbReference type="Pfam" id="PF05699">
    <property type="entry name" value="Dimer_Tnp_hAT"/>
    <property type="match status" value="1"/>
</dbReference>
<dbReference type="PANTHER" id="PTHR46481:SF2">
    <property type="entry name" value="BED-TYPE DOMAIN-CONTAINING PROTEIN"/>
    <property type="match status" value="1"/>
</dbReference>
<dbReference type="EMBL" id="AC005396">
    <property type="protein sequence ID" value="AAC61291.1"/>
    <property type="molecule type" value="Genomic_DNA"/>
</dbReference>
<evidence type="ECO:0000256" key="10">
    <source>
        <dbReference type="PROSITE-ProRule" id="PRU00027"/>
    </source>
</evidence>
<reference evidence="13" key="2">
    <citation type="submission" date="2000-03" db="EMBL/GenBank/DDBJ databases">
        <authorList>
            <person name="Rounsley S.D."/>
            <person name="Lin X."/>
            <person name="Kaul S."/>
            <person name="Shea T.P."/>
            <person name="Fujii C.Y."/>
            <person name="Mason T.M."/>
            <person name="Shen M."/>
            <person name="Ronning C.M."/>
            <person name="Fraser C.M."/>
            <person name="Somerville C.R."/>
            <person name="Venter J.C."/>
        </authorList>
    </citation>
    <scope>NUCLEOTIDE SEQUENCE</scope>
</reference>
<feature type="region of interest" description="Disordered" evidence="11">
    <location>
        <begin position="549"/>
        <end position="572"/>
    </location>
</feature>
<keyword evidence="4 10" id="KW-0863">Zinc-finger</keyword>
<dbReference type="PROSITE" id="PS50808">
    <property type="entry name" value="ZF_BED"/>
    <property type="match status" value="1"/>
</dbReference>
<keyword evidence="3" id="KW-0479">Metal-binding</keyword>
<accession>O82332</accession>
<dbReference type="InterPro" id="IPR008906">
    <property type="entry name" value="HATC_C_dom"/>
</dbReference>
<dbReference type="InterPro" id="IPR036236">
    <property type="entry name" value="Znf_C2H2_sf"/>
</dbReference>
<dbReference type="SUPFAM" id="SSF53098">
    <property type="entry name" value="Ribonuclease H-like"/>
    <property type="match status" value="1"/>
</dbReference>
<evidence type="ECO:0000256" key="6">
    <source>
        <dbReference type="ARBA" id="ARBA00023015"/>
    </source>
</evidence>
<evidence type="ECO:0000256" key="7">
    <source>
        <dbReference type="ARBA" id="ARBA00023125"/>
    </source>
</evidence>
<keyword evidence="7" id="KW-0238">DNA-binding</keyword>
<keyword evidence="5" id="KW-0862">Zinc</keyword>
<dbReference type="GO" id="GO:0046983">
    <property type="term" value="F:protein dimerization activity"/>
    <property type="evidence" value="ECO:0007669"/>
    <property type="project" value="InterPro"/>
</dbReference>
<dbReference type="Pfam" id="PF02892">
    <property type="entry name" value="zf-BED"/>
    <property type="match status" value="1"/>
</dbReference>
<name>O82332_ARATH</name>
<dbReference type="PIR" id="C84523">
    <property type="entry name" value="C84523"/>
</dbReference>
<feature type="domain" description="BED-type" evidence="12">
    <location>
        <begin position="59"/>
        <end position="123"/>
    </location>
</feature>
<evidence type="ECO:0000256" key="11">
    <source>
        <dbReference type="SAM" id="MobiDB-lite"/>
    </source>
</evidence>
<comment type="subunit">
    <text evidence="2">Homodimer.</text>
</comment>
<dbReference type="SUPFAM" id="SSF57667">
    <property type="entry name" value="beta-beta-alpha zinc fingers"/>
    <property type="match status" value="1"/>
</dbReference>
<feature type="compositionally biased region" description="Low complexity" evidence="11">
    <location>
        <begin position="549"/>
        <end position="565"/>
    </location>
</feature>
<feature type="region of interest" description="Disordered" evidence="11">
    <location>
        <begin position="1"/>
        <end position="68"/>
    </location>
</feature>
<dbReference type="InterPro" id="IPR052035">
    <property type="entry name" value="ZnF_BED_domain_contain"/>
</dbReference>
<dbReference type="Pfam" id="PF14372">
    <property type="entry name" value="hAT-like_RNase-H"/>
    <property type="match status" value="1"/>
</dbReference>
<gene>
    <name evidence="13" type="ordered locus">At2g14950</name>
</gene>